<proteinExistence type="predicted"/>
<name>A0A3N5Y1Y8_9ALTE</name>
<dbReference type="RefSeq" id="WP_124027983.1">
    <property type="nucleotide sequence ID" value="NZ_JBHRSN010000006.1"/>
</dbReference>
<dbReference type="OrthoDB" id="9111327at2"/>
<evidence type="ECO:0000256" key="1">
    <source>
        <dbReference type="SAM" id="Phobius"/>
    </source>
</evidence>
<sequence length="282" mass="32181">MKEITKQQCKNCGESLIGPYCSACGEKVLNDKDKTLLAFCGMVFEELTSVDSRFWHTVRTLLTTPGQISHDQMIGKRMSYMRPITLFFVINVIYFLFPLFEAFNTSLQTQLQLPYAEWISMQERIDEKSLTMHVSNEVFNMKFDQSSNANSKLMIILMVPLLAPFFALVGIHRRHGMLHHVNLSLEYTLFTLLVNTVILGYVIHGIAWGINKLGFSAAFINEVTISAVAAVIAFLFLLLATRRFYHFGLWRAAICSLFLVAATSFTLFLYRLILFEVTMLSI</sequence>
<dbReference type="AlphaFoldDB" id="A0A3N5Y1Y8"/>
<accession>A0A3N5Y1Y8</accession>
<feature type="transmembrane region" description="Helical" evidence="1">
    <location>
        <begin position="252"/>
        <end position="273"/>
    </location>
</feature>
<dbReference type="Pfam" id="PF12412">
    <property type="entry name" value="DUF3667"/>
    <property type="match status" value="1"/>
</dbReference>
<keyword evidence="1" id="KW-1133">Transmembrane helix</keyword>
<feature type="transmembrane region" description="Helical" evidence="1">
    <location>
        <begin position="183"/>
        <end position="203"/>
    </location>
</feature>
<evidence type="ECO:0000313" key="2">
    <source>
        <dbReference type="EMBL" id="RPJ66626.1"/>
    </source>
</evidence>
<feature type="transmembrane region" description="Helical" evidence="1">
    <location>
        <begin position="153"/>
        <end position="171"/>
    </location>
</feature>
<dbReference type="InterPro" id="IPR022134">
    <property type="entry name" value="DUF3667"/>
</dbReference>
<dbReference type="EMBL" id="RPOK01000003">
    <property type="protein sequence ID" value="RPJ66626.1"/>
    <property type="molecule type" value="Genomic_DNA"/>
</dbReference>
<reference evidence="2 3" key="1">
    <citation type="submission" date="2018-11" db="EMBL/GenBank/DDBJ databases">
        <authorList>
            <person name="Ye M.-Q."/>
            <person name="Du Z.-J."/>
        </authorList>
    </citation>
    <scope>NUCLEOTIDE SEQUENCE [LARGE SCALE GENOMIC DNA]</scope>
    <source>
        <strain evidence="2 3">U0105</strain>
    </source>
</reference>
<organism evidence="2 3">
    <name type="scientific">Alteromonas sediminis</name>
    <dbReference type="NCBI Taxonomy" id="2259342"/>
    <lineage>
        <taxon>Bacteria</taxon>
        <taxon>Pseudomonadati</taxon>
        <taxon>Pseudomonadota</taxon>
        <taxon>Gammaproteobacteria</taxon>
        <taxon>Alteromonadales</taxon>
        <taxon>Alteromonadaceae</taxon>
        <taxon>Alteromonas/Salinimonas group</taxon>
        <taxon>Alteromonas</taxon>
    </lineage>
</organism>
<gene>
    <name evidence="2" type="ORF">DRW07_11125</name>
</gene>
<keyword evidence="1" id="KW-0812">Transmembrane</keyword>
<comment type="caution">
    <text evidence="2">The sequence shown here is derived from an EMBL/GenBank/DDBJ whole genome shotgun (WGS) entry which is preliminary data.</text>
</comment>
<keyword evidence="3" id="KW-1185">Reference proteome</keyword>
<keyword evidence="1" id="KW-0472">Membrane</keyword>
<feature type="transmembrane region" description="Helical" evidence="1">
    <location>
        <begin position="215"/>
        <end position="240"/>
    </location>
</feature>
<evidence type="ECO:0000313" key="3">
    <source>
        <dbReference type="Proteomes" id="UP000275281"/>
    </source>
</evidence>
<dbReference type="Proteomes" id="UP000275281">
    <property type="component" value="Unassembled WGS sequence"/>
</dbReference>
<protein>
    <submittedName>
        <fullName evidence="2">DUF3667 domain-containing protein</fullName>
    </submittedName>
</protein>
<feature type="transmembrane region" description="Helical" evidence="1">
    <location>
        <begin position="80"/>
        <end position="100"/>
    </location>
</feature>